<dbReference type="Pfam" id="PF00884">
    <property type="entry name" value="Sulfatase"/>
    <property type="match status" value="1"/>
</dbReference>
<dbReference type="GO" id="GO:0004065">
    <property type="term" value="F:arylsulfatase activity"/>
    <property type="evidence" value="ECO:0007669"/>
    <property type="project" value="TreeGrafter"/>
</dbReference>
<dbReference type="VEuPathDB" id="FungiDB:A1O9_06630"/>
<feature type="domain" description="Sulfatase N-terminal" evidence="3">
    <location>
        <begin position="12"/>
        <end position="298"/>
    </location>
</feature>
<dbReference type="Gene3D" id="3.40.720.10">
    <property type="entry name" value="Alkaline Phosphatase, subunit A"/>
    <property type="match status" value="1"/>
</dbReference>
<dbReference type="InterPro" id="IPR050738">
    <property type="entry name" value="Sulfatase"/>
</dbReference>
<dbReference type="PANTHER" id="PTHR42693">
    <property type="entry name" value="ARYLSULFATASE FAMILY MEMBER"/>
    <property type="match status" value="1"/>
</dbReference>
<name>A0A072PF05_9EURO</name>
<dbReference type="CDD" id="cd16027">
    <property type="entry name" value="SGSH"/>
    <property type="match status" value="1"/>
</dbReference>
<keyword evidence="2" id="KW-0378">Hydrolase</keyword>
<evidence type="ECO:0000313" key="4">
    <source>
        <dbReference type="EMBL" id="KEF58704.1"/>
    </source>
</evidence>
<dbReference type="GeneID" id="25281547"/>
<dbReference type="HOGENOM" id="CLU_006332_7_1_1"/>
<evidence type="ECO:0000313" key="5">
    <source>
        <dbReference type="Proteomes" id="UP000027920"/>
    </source>
</evidence>
<organism evidence="4 5">
    <name type="scientific">Exophiala aquamarina CBS 119918</name>
    <dbReference type="NCBI Taxonomy" id="1182545"/>
    <lineage>
        <taxon>Eukaryota</taxon>
        <taxon>Fungi</taxon>
        <taxon>Dikarya</taxon>
        <taxon>Ascomycota</taxon>
        <taxon>Pezizomycotina</taxon>
        <taxon>Eurotiomycetes</taxon>
        <taxon>Chaetothyriomycetidae</taxon>
        <taxon>Chaetothyriales</taxon>
        <taxon>Herpotrichiellaceae</taxon>
        <taxon>Exophiala</taxon>
    </lineage>
</organism>
<dbReference type="InterPro" id="IPR000917">
    <property type="entry name" value="Sulfatase_N"/>
</dbReference>
<comment type="caution">
    <text evidence="4">The sequence shown here is derived from an EMBL/GenBank/DDBJ whole genome shotgun (WGS) entry which is preliminary data.</text>
</comment>
<dbReference type="EMBL" id="AMGV01000004">
    <property type="protein sequence ID" value="KEF58704.1"/>
    <property type="molecule type" value="Genomic_DNA"/>
</dbReference>
<keyword evidence="5" id="KW-1185">Reference proteome</keyword>
<dbReference type="PANTHER" id="PTHR42693:SF53">
    <property type="entry name" value="ENDO-4-O-SULFATASE"/>
    <property type="match status" value="1"/>
</dbReference>
<dbReference type="OrthoDB" id="103349at2759"/>
<dbReference type="AlphaFoldDB" id="A0A072PF05"/>
<gene>
    <name evidence="4" type="ORF">A1O9_06630</name>
</gene>
<proteinExistence type="inferred from homology"/>
<sequence>MSSTYLPMERSKNIVLLIADDLGLHLNCYGCAVQTPNIDKLASQGIRFSKSFASTASCSGSRSTIYTGLHTHENGQMGLAHGWNHFQTYDHIETMPQAFNALGYQTGIIGKVHVGPTHAYPWEIREESGTRDPRWYARRVAAFVDRAKESGRSFHLTVGFRDPHRDDSRGGFGSDEDDVTTLGAPKYAAEDVEVPLFLTDLPEVRTELAHYYQAISRMDMGVGMIMDVIQEKGLRDSTMVVFLSDNGAPFINSKTTLYDAGVKLPLIVRCPGSGAQGVVNPNITSFVDIFPTCLDWADAGNRCIQTASAGKSPRRLGRSFLPILGASSVLNQHDWQQWVFGSHTFHEIQNYWPTRFMRTHRFKYHRNVAWRLEFPFGTDLAVSMSWEAIRNAKQPVMIGGRPLEKYLFRGPEELFDLENDAEELRNLVDDPEYQDVLLNCRQELEKWQYRTRDAWLYRDSISVVVSEAHQKQGLKIPDRFELDPNNPGNRVGKYWEPPEVKISGQENMMFAG</sequence>
<accession>A0A072PF05</accession>
<reference evidence="4 5" key="1">
    <citation type="submission" date="2013-03" db="EMBL/GenBank/DDBJ databases">
        <title>The Genome Sequence of Exophiala aquamarina CBS 119918.</title>
        <authorList>
            <consortium name="The Broad Institute Genomics Platform"/>
            <person name="Cuomo C."/>
            <person name="de Hoog S."/>
            <person name="Gorbushina A."/>
            <person name="Walker B."/>
            <person name="Young S.K."/>
            <person name="Zeng Q."/>
            <person name="Gargeya S."/>
            <person name="Fitzgerald M."/>
            <person name="Haas B."/>
            <person name="Abouelleil A."/>
            <person name="Allen A.W."/>
            <person name="Alvarado L."/>
            <person name="Arachchi H.M."/>
            <person name="Berlin A.M."/>
            <person name="Chapman S.B."/>
            <person name="Gainer-Dewar J."/>
            <person name="Goldberg J."/>
            <person name="Griggs A."/>
            <person name="Gujja S."/>
            <person name="Hansen M."/>
            <person name="Howarth C."/>
            <person name="Imamovic A."/>
            <person name="Ireland A."/>
            <person name="Larimer J."/>
            <person name="McCowan C."/>
            <person name="Murphy C."/>
            <person name="Pearson M."/>
            <person name="Poon T.W."/>
            <person name="Priest M."/>
            <person name="Roberts A."/>
            <person name="Saif S."/>
            <person name="Shea T."/>
            <person name="Sisk P."/>
            <person name="Sykes S."/>
            <person name="Wortman J."/>
            <person name="Nusbaum C."/>
            <person name="Birren B."/>
        </authorList>
    </citation>
    <scope>NUCLEOTIDE SEQUENCE [LARGE SCALE GENOMIC DNA]</scope>
    <source>
        <strain evidence="4 5">CBS 119918</strain>
    </source>
</reference>
<dbReference type="SUPFAM" id="SSF53649">
    <property type="entry name" value="Alkaline phosphatase-like"/>
    <property type="match status" value="1"/>
</dbReference>
<dbReference type="Proteomes" id="UP000027920">
    <property type="component" value="Unassembled WGS sequence"/>
</dbReference>
<dbReference type="RefSeq" id="XP_013261294.1">
    <property type="nucleotide sequence ID" value="XM_013405840.1"/>
</dbReference>
<evidence type="ECO:0000259" key="3">
    <source>
        <dbReference type="Pfam" id="PF00884"/>
    </source>
</evidence>
<evidence type="ECO:0000256" key="1">
    <source>
        <dbReference type="ARBA" id="ARBA00008779"/>
    </source>
</evidence>
<evidence type="ECO:0000256" key="2">
    <source>
        <dbReference type="ARBA" id="ARBA00022801"/>
    </source>
</evidence>
<dbReference type="InterPro" id="IPR017850">
    <property type="entry name" value="Alkaline_phosphatase_core_sf"/>
</dbReference>
<comment type="similarity">
    <text evidence="1">Belongs to the sulfatase family.</text>
</comment>
<dbReference type="STRING" id="1182545.A0A072PF05"/>
<protein>
    <recommendedName>
        <fullName evidence="3">Sulfatase N-terminal domain-containing protein</fullName>
    </recommendedName>
</protein>